<dbReference type="PANTHER" id="PTHR11104:SF0">
    <property type="entry name" value="SPBETA PROPHAGE-DERIVED AMINOGLYCOSIDE N(3')-ACETYLTRANSFERASE-LIKE PROTEIN YOKD"/>
    <property type="match status" value="1"/>
</dbReference>
<evidence type="ECO:0000256" key="2">
    <source>
        <dbReference type="ARBA" id="ARBA00022679"/>
    </source>
</evidence>
<keyword evidence="2" id="KW-0808">Transferase</keyword>
<comment type="caution">
    <text evidence="4">The sequence shown here is derived from an EMBL/GenBank/DDBJ whole genome shotgun (WGS) entry which is preliminary data.</text>
</comment>
<dbReference type="SUPFAM" id="SSF110710">
    <property type="entry name" value="TTHA0583/YokD-like"/>
    <property type="match status" value="1"/>
</dbReference>
<dbReference type="InterPro" id="IPR028345">
    <property type="entry name" value="Antibiotic_NAT-like"/>
</dbReference>
<dbReference type="EMBL" id="BMUU01000008">
    <property type="protein sequence ID" value="GGY48883.1"/>
    <property type="molecule type" value="Genomic_DNA"/>
</dbReference>
<name>A0ABQ3AF37_9ACTN</name>
<dbReference type="Proteomes" id="UP000600946">
    <property type="component" value="Unassembled WGS sequence"/>
</dbReference>
<dbReference type="InterPro" id="IPR003679">
    <property type="entry name" value="Amioglycoside_AcTrfase"/>
</dbReference>
<organism evidence="4 5">
    <name type="scientific">Streptomyces xanthochromogenes</name>
    <dbReference type="NCBI Taxonomy" id="67384"/>
    <lineage>
        <taxon>Bacteria</taxon>
        <taxon>Bacillati</taxon>
        <taxon>Actinomycetota</taxon>
        <taxon>Actinomycetes</taxon>
        <taxon>Kitasatosporales</taxon>
        <taxon>Streptomycetaceae</taxon>
        <taxon>Streptomyces</taxon>
    </lineage>
</organism>
<accession>A0ABQ3AF37</accession>
<dbReference type="PANTHER" id="PTHR11104">
    <property type="entry name" value="AMINOGLYCOSIDE N3-ACETYLTRANSFERASE"/>
    <property type="match status" value="1"/>
</dbReference>
<evidence type="ECO:0000313" key="4">
    <source>
        <dbReference type="EMBL" id="GGY48883.1"/>
    </source>
</evidence>
<evidence type="ECO:0000256" key="1">
    <source>
        <dbReference type="ARBA" id="ARBA00006383"/>
    </source>
</evidence>
<dbReference type="GeneID" id="96292823"/>
<dbReference type="Pfam" id="PF02522">
    <property type="entry name" value="Antibiotic_NAT"/>
    <property type="match status" value="1"/>
</dbReference>
<keyword evidence="5" id="KW-1185">Reference proteome</keyword>
<dbReference type="RefSeq" id="WP_190028257.1">
    <property type="nucleotide sequence ID" value="NZ_BMUU01000008.1"/>
</dbReference>
<proteinExistence type="inferred from homology"/>
<keyword evidence="3" id="KW-0012">Acyltransferase</keyword>
<gene>
    <name evidence="4" type="ORF">GCM10010326_49080</name>
</gene>
<evidence type="ECO:0000313" key="5">
    <source>
        <dbReference type="Proteomes" id="UP000600946"/>
    </source>
</evidence>
<evidence type="ECO:0000256" key="3">
    <source>
        <dbReference type="ARBA" id="ARBA00023315"/>
    </source>
</evidence>
<comment type="similarity">
    <text evidence="1">Belongs to the antibiotic N-acetyltransferase family.</text>
</comment>
<sequence length="264" mass="28109">MPENTAEDRGEHTPGDLAGQLRALGVREGGLLLVHASLRGTGLRSAELLDALRTVLGPEGTLVVPAFTPENSDTSPAHLALLREAPDPVAFRAAMPPFDPEHTPSPGTGRLAERVRTTEGAVRSDHPQTSFAALGARAAELMKGHALDCHFGPESPLAKLVAADAHVLLVNVGFAVCSAFHHAEYLVPAAPTRSYRAVIRDEGGAAMWFEYQDAALDDSDFARIGDDFPAAGVRHGPLGRRSARLFPIGAAVEHAVAWMVRHRH</sequence>
<protein>
    <submittedName>
        <fullName evidence="4">AAC(3) family N-acetyltransferase</fullName>
    </submittedName>
</protein>
<reference evidence="5" key="1">
    <citation type="journal article" date="2019" name="Int. J. Syst. Evol. Microbiol.">
        <title>The Global Catalogue of Microorganisms (GCM) 10K type strain sequencing project: providing services to taxonomists for standard genome sequencing and annotation.</title>
        <authorList>
            <consortium name="The Broad Institute Genomics Platform"/>
            <consortium name="The Broad Institute Genome Sequencing Center for Infectious Disease"/>
            <person name="Wu L."/>
            <person name="Ma J."/>
        </authorList>
    </citation>
    <scope>NUCLEOTIDE SEQUENCE [LARGE SCALE GENOMIC DNA]</scope>
    <source>
        <strain evidence="5">JCM 4594</strain>
    </source>
</reference>